<dbReference type="HAMAP" id="MF_01151">
    <property type="entry name" value="GrpE"/>
    <property type="match status" value="1"/>
</dbReference>
<dbReference type="PANTHER" id="PTHR21237:SF23">
    <property type="entry name" value="GRPE PROTEIN HOMOLOG, MITOCHONDRIAL"/>
    <property type="match status" value="1"/>
</dbReference>
<comment type="subcellular location">
    <subcellularLocation>
        <location evidence="4">Cytoplasm</location>
    </subcellularLocation>
</comment>
<keyword evidence="10" id="KW-1185">Reference proteome</keyword>
<dbReference type="CDD" id="cd00446">
    <property type="entry name" value="GrpE"/>
    <property type="match status" value="1"/>
</dbReference>
<feature type="compositionally biased region" description="Basic and acidic residues" evidence="8">
    <location>
        <begin position="1"/>
        <end position="19"/>
    </location>
</feature>
<keyword evidence="3 4" id="KW-0143">Chaperone</keyword>
<dbReference type="RefSeq" id="WP_320506948.1">
    <property type="nucleotide sequence ID" value="NZ_JAXCLW010000001.1"/>
</dbReference>
<evidence type="ECO:0000256" key="5">
    <source>
        <dbReference type="RuleBase" id="RU000639"/>
    </source>
</evidence>
<evidence type="ECO:0000256" key="4">
    <source>
        <dbReference type="HAMAP-Rule" id="MF_01151"/>
    </source>
</evidence>
<keyword evidence="2 4" id="KW-0346">Stress response</keyword>
<organism evidence="9 10">
    <name type="scientific">Dongia soli</name>
    <dbReference type="NCBI Taxonomy" id="600628"/>
    <lineage>
        <taxon>Bacteria</taxon>
        <taxon>Pseudomonadati</taxon>
        <taxon>Pseudomonadota</taxon>
        <taxon>Alphaproteobacteria</taxon>
        <taxon>Rhodospirillales</taxon>
        <taxon>Dongiaceae</taxon>
        <taxon>Dongia</taxon>
    </lineage>
</organism>
<reference evidence="9 10" key="1">
    <citation type="journal article" date="2016" name="Antonie Van Leeuwenhoek">
        <title>Dongia soli sp. nov., isolated from soil from Dokdo, Korea.</title>
        <authorList>
            <person name="Kim D.U."/>
            <person name="Lee H."/>
            <person name="Kim H."/>
            <person name="Kim S.G."/>
            <person name="Ka J.O."/>
        </authorList>
    </citation>
    <scope>NUCLEOTIDE SEQUENCE [LARGE SCALE GENOMIC DNA]</scope>
    <source>
        <strain evidence="9 10">D78</strain>
    </source>
</reference>
<dbReference type="PRINTS" id="PR00773">
    <property type="entry name" value="GRPEPROTEIN"/>
</dbReference>
<dbReference type="Pfam" id="PF01025">
    <property type="entry name" value="GrpE"/>
    <property type="match status" value="1"/>
</dbReference>
<dbReference type="InterPro" id="IPR013805">
    <property type="entry name" value="GrpE_CC"/>
</dbReference>
<comment type="function">
    <text evidence="4 5">Participates actively in the response to hyperosmotic and heat shock by preventing the aggregation of stress-denatured proteins, in association with DnaK and GrpE. It is the nucleotide exchange factor for DnaK and may function as a thermosensor. Unfolded proteins bind initially to DnaJ; upon interaction with the DnaJ-bound protein, DnaK hydrolyzes its bound ATP, resulting in the formation of a stable complex. GrpE releases ADP from DnaK; ATP binding to DnaK triggers the release of the substrate protein, thus completing the reaction cycle. Several rounds of ATP-dependent interactions between DnaJ, DnaK and GrpE are required for fully efficient folding.</text>
</comment>
<comment type="subunit">
    <text evidence="4">Homodimer.</text>
</comment>
<gene>
    <name evidence="4 9" type="primary">grpE</name>
    <name evidence="9" type="ORF">SMD27_03560</name>
</gene>
<evidence type="ECO:0000256" key="6">
    <source>
        <dbReference type="RuleBase" id="RU004478"/>
    </source>
</evidence>
<dbReference type="InterPro" id="IPR009012">
    <property type="entry name" value="GrpE_head"/>
</dbReference>
<dbReference type="InterPro" id="IPR000740">
    <property type="entry name" value="GrpE"/>
</dbReference>
<keyword evidence="4" id="KW-0963">Cytoplasm</keyword>
<comment type="similarity">
    <text evidence="1 4 6">Belongs to the GrpE family.</text>
</comment>
<dbReference type="SUPFAM" id="SSF51064">
    <property type="entry name" value="Head domain of nucleotide exchange factor GrpE"/>
    <property type="match status" value="1"/>
</dbReference>
<feature type="coiled-coil region" evidence="7">
    <location>
        <begin position="43"/>
        <end position="74"/>
    </location>
</feature>
<evidence type="ECO:0000256" key="1">
    <source>
        <dbReference type="ARBA" id="ARBA00009054"/>
    </source>
</evidence>
<protein>
    <recommendedName>
        <fullName evidence="4 5">Protein GrpE</fullName>
    </recommendedName>
    <alternativeName>
        <fullName evidence="4">HSP-70 cofactor</fullName>
    </alternativeName>
</protein>
<dbReference type="Gene3D" id="2.30.22.10">
    <property type="entry name" value="Head domain of nucleotide exchange factor GrpE"/>
    <property type="match status" value="1"/>
</dbReference>
<feature type="region of interest" description="Disordered" evidence="8">
    <location>
        <begin position="1"/>
        <end position="35"/>
    </location>
</feature>
<evidence type="ECO:0000256" key="8">
    <source>
        <dbReference type="SAM" id="MobiDB-lite"/>
    </source>
</evidence>
<sequence length="217" mass="23364">MTIEVVKESKVTMMTDDKITQQPDQPENVGDNPATEIPAEDALAAAQQENAALKDQLLRALAETENVRRRAARDKEDAAKFAMAGFAREILGVADNLRRALEAITPEALEQDAALKNLYDGILATERQLDAAFEKQAIKKVWPLGEKFDSNLHQAMFEVPGTDQPSGTVVQVLQAGYTLNDRLLRPAMVGVAKGQPAAPAGNGGTDETGDGRVNTVV</sequence>
<name>A0ABU5E6V1_9PROT</name>
<evidence type="ECO:0000313" key="10">
    <source>
        <dbReference type="Proteomes" id="UP001279642"/>
    </source>
</evidence>
<dbReference type="PANTHER" id="PTHR21237">
    <property type="entry name" value="GRPE PROTEIN"/>
    <property type="match status" value="1"/>
</dbReference>
<keyword evidence="7" id="KW-0175">Coiled coil</keyword>
<proteinExistence type="inferred from homology"/>
<evidence type="ECO:0000256" key="7">
    <source>
        <dbReference type="SAM" id="Coils"/>
    </source>
</evidence>
<accession>A0ABU5E6V1</accession>
<feature type="region of interest" description="Disordered" evidence="8">
    <location>
        <begin position="194"/>
        <end position="217"/>
    </location>
</feature>
<comment type="caution">
    <text evidence="9">The sequence shown here is derived from an EMBL/GenBank/DDBJ whole genome shotgun (WGS) entry which is preliminary data.</text>
</comment>
<evidence type="ECO:0000256" key="2">
    <source>
        <dbReference type="ARBA" id="ARBA00023016"/>
    </source>
</evidence>
<dbReference type="NCBIfam" id="NF010739">
    <property type="entry name" value="PRK14141.1"/>
    <property type="match status" value="1"/>
</dbReference>
<dbReference type="EMBL" id="JAXCLW010000001">
    <property type="protein sequence ID" value="MDY0881906.1"/>
    <property type="molecule type" value="Genomic_DNA"/>
</dbReference>
<evidence type="ECO:0000313" key="9">
    <source>
        <dbReference type="EMBL" id="MDY0881906.1"/>
    </source>
</evidence>
<dbReference type="PROSITE" id="PS01071">
    <property type="entry name" value="GRPE"/>
    <property type="match status" value="1"/>
</dbReference>
<dbReference type="Proteomes" id="UP001279642">
    <property type="component" value="Unassembled WGS sequence"/>
</dbReference>
<evidence type="ECO:0000256" key="3">
    <source>
        <dbReference type="ARBA" id="ARBA00023186"/>
    </source>
</evidence>
<dbReference type="Gene3D" id="3.90.20.20">
    <property type="match status" value="1"/>
</dbReference>
<dbReference type="SUPFAM" id="SSF58014">
    <property type="entry name" value="Coiled-coil domain of nucleotide exchange factor GrpE"/>
    <property type="match status" value="1"/>
</dbReference>